<evidence type="ECO:0000313" key="1">
    <source>
        <dbReference type="EMBL" id="CAK9080130.1"/>
    </source>
</evidence>
<organism evidence="1 2">
    <name type="scientific">Durusdinium trenchii</name>
    <dbReference type="NCBI Taxonomy" id="1381693"/>
    <lineage>
        <taxon>Eukaryota</taxon>
        <taxon>Sar</taxon>
        <taxon>Alveolata</taxon>
        <taxon>Dinophyceae</taxon>
        <taxon>Suessiales</taxon>
        <taxon>Symbiodiniaceae</taxon>
        <taxon>Durusdinium</taxon>
    </lineage>
</organism>
<protein>
    <submittedName>
        <fullName evidence="1">Uncharacterized protein</fullName>
    </submittedName>
</protein>
<name>A0ABP0PVT6_9DINO</name>
<gene>
    <name evidence="1" type="ORF">CCMP2556_LOCUS39367</name>
</gene>
<proteinExistence type="predicted"/>
<keyword evidence="2" id="KW-1185">Reference proteome</keyword>
<dbReference type="Proteomes" id="UP001642484">
    <property type="component" value="Unassembled WGS sequence"/>
</dbReference>
<accession>A0ABP0PVT6</accession>
<reference evidence="1 2" key="1">
    <citation type="submission" date="2024-02" db="EMBL/GenBank/DDBJ databases">
        <authorList>
            <person name="Chen Y."/>
            <person name="Shah S."/>
            <person name="Dougan E. K."/>
            <person name="Thang M."/>
            <person name="Chan C."/>
        </authorList>
    </citation>
    <scope>NUCLEOTIDE SEQUENCE [LARGE SCALE GENOMIC DNA]</scope>
</reference>
<dbReference type="EMBL" id="CAXAMN010023707">
    <property type="protein sequence ID" value="CAK9080130.1"/>
    <property type="molecule type" value="Genomic_DNA"/>
</dbReference>
<evidence type="ECO:0000313" key="2">
    <source>
        <dbReference type="Proteomes" id="UP001642484"/>
    </source>
</evidence>
<comment type="caution">
    <text evidence="1">The sequence shown here is derived from an EMBL/GenBank/DDBJ whole genome shotgun (WGS) entry which is preliminary data.</text>
</comment>
<sequence>MDLARWLWFLPKIGGRNTRFLVLMQENVGKEVSCYSDQKLDQNPPNCTMATSRFAHGHFTMDLWFIHTIHRMILAYPGWSSRKKSGCYCCQTSCLPHLPRFEAQTKDPTGHQKGSPNARPSGFRDHFGVSLLLSLPELS</sequence>